<name>A0A0K1Q0B1_9BACT</name>
<feature type="signal peptide" evidence="2">
    <location>
        <begin position="1"/>
        <end position="17"/>
    </location>
</feature>
<keyword evidence="4" id="KW-1185">Reference proteome</keyword>
<reference evidence="3 4" key="1">
    <citation type="submission" date="2015-08" db="EMBL/GenBank/DDBJ databases">
        <authorList>
            <person name="Babu N.S."/>
            <person name="Beckwith C.J."/>
            <person name="Beseler K.G."/>
            <person name="Brison A."/>
            <person name="Carone J.V."/>
            <person name="Caskin T.P."/>
            <person name="Diamond M."/>
            <person name="Durham M.E."/>
            <person name="Foxe J.M."/>
            <person name="Go M."/>
            <person name="Henderson B.A."/>
            <person name="Jones I.B."/>
            <person name="McGettigan J.A."/>
            <person name="Micheletti S.J."/>
            <person name="Nasrallah M.E."/>
            <person name="Ortiz D."/>
            <person name="Piller C.R."/>
            <person name="Privatt S.R."/>
            <person name="Schneider S.L."/>
            <person name="Sharp S."/>
            <person name="Smith T.C."/>
            <person name="Stanton J.D."/>
            <person name="Ullery H.E."/>
            <person name="Wilson R.J."/>
            <person name="Serrano M.G."/>
            <person name="Buck G."/>
            <person name="Lee V."/>
            <person name="Wang Y."/>
            <person name="Carvalho R."/>
            <person name="Voegtly L."/>
            <person name="Shi R."/>
            <person name="Duckworth R."/>
            <person name="Johnson A."/>
            <person name="Loviza R."/>
            <person name="Walstead R."/>
            <person name="Shah Z."/>
            <person name="Kiflezghi M."/>
            <person name="Wade K."/>
            <person name="Ball S.L."/>
            <person name="Bradley K.W."/>
            <person name="Asai D.J."/>
            <person name="Bowman C.A."/>
            <person name="Russell D.A."/>
            <person name="Pope W.H."/>
            <person name="Jacobs-Sera D."/>
            <person name="Hendrix R.W."/>
            <person name="Hatfull G.F."/>
        </authorList>
    </citation>
    <scope>NUCLEOTIDE SEQUENCE [LARGE SCALE GENOMIC DNA]</scope>
    <source>
        <strain evidence="3 4">DSM 27648</strain>
    </source>
</reference>
<dbReference type="PROSITE" id="PS51257">
    <property type="entry name" value="PROKAR_LIPOPROTEIN"/>
    <property type="match status" value="1"/>
</dbReference>
<organism evidence="3 4">
    <name type="scientific">Labilithrix luteola</name>
    <dbReference type="NCBI Taxonomy" id="1391654"/>
    <lineage>
        <taxon>Bacteria</taxon>
        <taxon>Pseudomonadati</taxon>
        <taxon>Myxococcota</taxon>
        <taxon>Polyangia</taxon>
        <taxon>Polyangiales</taxon>
        <taxon>Labilitrichaceae</taxon>
        <taxon>Labilithrix</taxon>
    </lineage>
</organism>
<evidence type="ECO:0008006" key="5">
    <source>
        <dbReference type="Google" id="ProtNLM"/>
    </source>
</evidence>
<accession>A0A0K1Q0B1</accession>
<gene>
    <name evidence="3" type="ORF">AKJ09_05867</name>
</gene>
<evidence type="ECO:0000313" key="3">
    <source>
        <dbReference type="EMBL" id="AKU99203.1"/>
    </source>
</evidence>
<dbReference type="EMBL" id="CP012333">
    <property type="protein sequence ID" value="AKU99203.1"/>
    <property type="molecule type" value="Genomic_DNA"/>
</dbReference>
<dbReference type="AlphaFoldDB" id="A0A0K1Q0B1"/>
<evidence type="ECO:0000313" key="4">
    <source>
        <dbReference type="Proteomes" id="UP000064967"/>
    </source>
</evidence>
<feature type="region of interest" description="Disordered" evidence="1">
    <location>
        <begin position="22"/>
        <end position="50"/>
    </location>
</feature>
<feature type="compositionally biased region" description="Polar residues" evidence="1">
    <location>
        <begin position="33"/>
        <end position="50"/>
    </location>
</feature>
<dbReference type="RefSeq" id="WP_146650557.1">
    <property type="nucleotide sequence ID" value="NZ_CP012333.1"/>
</dbReference>
<evidence type="ECO:0000256" key="1">
    <source>
        <dbReference type="SAM" id="MobiDB-lite"/>
    </source>
</evidence>
<proteinExistence type="predicted"/>
<feature type="compositionally biased region" description="Low complexity" evidence="1">
    <location>
        <begin position="22"/>
        <end position="32"/>
    </location>
</feature>
<evidence type="ECO:0000256" key="2">
    <source>
        <dbReference type="SAM" id="SignalP"/>
    </source>
</evidence>
<dbReference type="Proteomes" id="UP000064967">
    <property type="component" value="Chromosome"/>
</dbReference>
<keyword evidence="2" id="KW-0732">Signal</keyword>
<protein>
    <recommendedName>
        <fullName evidence="5">Lipoprotein</fullName>
    </recommendedName>
</protein>
<dbReference type="KEGG" id="llu:AKJ09_05867"/>
<feature type="chain" id="PRO_5005466577" description="Lipoprotein" evidence="2">
    <location>
        <begin position="18"/>
        <end position="449"/>
    </location>
</feature>
<sequence>MRIHGAALALLAALAAACTTTTDDGDVSTSESGLNEVSTPRKGNTINSPSVDPTKTYWGARSLTILSNIGALTPEEVTLAKRADGITANAPPNGRLGIDELVELEKRSGTLFPSERAMLPKLWSLLEMAPATVLGATASLTEMARQNSYSVTKTQLPISKLTGDAKTVAQRIELSANSDGDPDTIAGIDVFNANSDSGSYLPGEIARFREIMIAIAAGAAPIPADAQKITVGVAPDAKTVLLDTPEVSFWQQDGLTPPTSLRLDQQATLRYEPVVHVKVKDGATKLVLINTESGSDWQAESGEYTNAGGAYVEVWKNGSRIVVAMPKVASTKLDIPYGHAIQLSSSTLTQSFVSTMFMQWGGTESRPSIPSGSYRFTKDPKARFDLFANGRAILTDGDGAVHECIPQATNYVVSRCDVGSGNVWYYISFSGNLGLASASSVALGELYPN</sequence>